<proteinExistence type="predicted"/>
<feature type="transmembrane region" description="Helical" evidence="6">
    <location>
        <begin position="172"/>
        <end position="193"/>
    </location>
</feature>
<dbReference type="InterPro" id="IPR011701">
    <property type="entry name" value="MFS"/>
</dbReference>
<keyword evidence="5 6" id="KW-0472">Membrane</keyword>
<keyword evidence="2" id="KW-0813">Transport</keyword>
<feature type="transmembrane region" description="Helical" evidence="6">
    <location>
        <begin position="458"/>
        <end position="480"/>
    </location>
</feature>
<feature type="transmembrane region" description="Helical" evidence="6">
    <location>
        <begin position="394"/>
        <end position="415"/>
    </location>
</feature>
<evidence type="ECO:0000256" key="1">
    <source>
        <dbReference type="ARBA" id="ARBA00004141"/>
    </source>
</evidence>
<feature type="transmembrane region" description="Helical" evidence="6">
    <location>
        <begin position="427"/>
        <end position="446"/>
    </location>
</feature>
<evidence type="ECO:0000256" key="6">
    <source>
        <dbReference type="SAM" id="Phobius"/>
    </source>
</evidence>
<feature type="transmembrane region" description="Helical" evidence="6">
    <location>
        <begin position="340"/>
        <end position="360"/>
    </location>
</feature>
<dbReference type="InterPro" id="IPR036259">
    <property type="entry name" value="MFS_trans_sf"/>
</dbReference>
<evidence type="ECO:0000313" key="8">
    <source>
        <dbReference type="Proteomes" id="UP000799441"/>
    </source>
</evidence>
<dbReference type="AlphaFoldDB" id="A0A9P4Q5T0"/>
<accession>A0A9P4Q5T0</accession>
<dbReference type="PANTHER" id="PTHR43791:SF36">
    <property type="entry name" value="TRANSPORTER, PUTATIVE (AFU_ORTHOLOGUE AFUA_6G08340)-RELATED"/>
    <property type="match status" value="1"/>
</dbReference>
<feature type="transmembrane region" description="Helical" evidence="6">
    <location>
        <begin position="367"/>
        <end position="388"/>
    </location>
</feature>
<comment type="caution">
    <text evidence="7">The sequence shown here is derived from an EMBL/GenBank/DDBJ whole genome shotgun (WGS) entry which is preliminary data.</text>
</comment>
<dbReference type="FunFam" id="1.20.1250.20:FF:000018">
    <property type="entry name" value="MFS transporter permease"/>
    <property type="match status" value="1"/>
</dbReference>
<keyword evidence="3 6" id="KW-0812">Transmembrane</keyword>
<dbReference type="PANTHER" id="PTHR43791">
    <property type="entry name" value="PERMEASE-RELATED"/>
    <property type="match status" value="1"/>
</dbReference>
<keyword evidence="8" id="KW-1185">Reference proteome</keyword>
<dbReference type="Gene3D" id="1.20.1250.20">
    <property type="entry name" value="MFS general substrate transporter like domains"/>
    <property type="match status" value="2"/>
</dbReference>
<organism evidence="7 8">
    <name type="scientific">Polychaeton citri CBS 116435</name>
    <dbReference type="NCBI Taxonomy" id="1314669"/>
    <lineage>
        <taxon>Eukaryota</taxon>
        <taxon>Fungi</taxon>
        <taxon>Dikarya</taxon>
        <taxon>Ascomycota</taxon>
        <taxon>Pezizomycotina</taxon>
        <taxon>Dothideomycetes</taxon>
        <taxon>Dothideomycetidae</taxon>
        <taxon>Capnodiales</taxon>
        <taxon>Capnodiaceae</taxon>
        <taxon>Polychaeton</taxon>
    </lineage>
</organism>
<comment type="subcellular location">
    <subcellularLocation>
        <location evidence="1">Membrane</location>
        <topology evidence="1">Multi-pass membrane protein</topology>
    </subcellularLocation>
</comment>
<dbReference type="SUPFAM" id="SSF103473">
    <property type="entry name" value="MFS general substrate transporter"/>
    <property type="match status" value="1"/>
</dbReference>
<keyword evidence="4 6" id="KW-1133">Transmembrane helix</keyword>
<evidence type="ECO:0000313" key="7">
    <source>
        <dbReference type="EMBL" id="KAF2720095.1"/>
    </source>
</evidence>
<dbReference type="GO" id="GO:0022857">
    <property type="term" value="F:transmembrane transporter activity"/>
    <property type="evidence" value="ECO:0007669"/>
    <property type="project" value="InterPro"/>
</dbReference>
<feature type="transmembrane region" description="Helical" evidence="6">
    <location>
        <begin position="234"/>
        <end position="254"/>
    </location>
</feature>
<evidence type="ECO:0000256" key="3">
    <source>
        <dbReference type="ARBA" id="ARBA00022692"/>
    </source>
</evidence>
<feature type="transmembrane region" description="Helical" evidence="6">
    <location>
        <begin position="113"/>
        <end position="134"/>
    </location>
</feature>
<dbReference type="FunFam" id="1.20.1250.20:FF:000013">
    <property type="entry name" value="MFS general substrate transporter"/>
    <property type="match status" value="1"/>
</dbReference>
<name>A0A9P4Q5T0_9PEZI</name>
<evidence type="ECO:0000256" key="4">
    <source>
        <dbReference type="ARBA" id="ARBA00022989"/>
    </source>
</evidence>
<dbReference type="Proteomes" id="UP000799441">
    <property type="component" value="Unassembled WGS sequence"/>
</dbReference>
<dbReference type="EMBL" id="MU003803">
    <property type="protein sequence ID" value="KAF2720095.1"/>
    <property type="molecule type" value="Genomic_DNA"/>
</dbReference>
<gene>
    <name evidence="7" type="ORF">K431DRAFT_304608</name>
</gene>
<sequence length="532" mass="58566">MVFRFLLPKARQATTATNVDAIEHTDTGRSSKAVYVKSDSANGDKVHQSPGSQEAAVEFDPALEKRVVRKLDQNLVSLVSILFLLSFLDRSNIGNARIAGMSEDLHLDEGDRYDWLLTIFYISYIVFQFQIIFWKVFPPHLWATFTVVFWGVVSTCQAAATNWSGMMALRFLLGIAEAGYGCGVAYLLSFFYLRHELGLRCGLFFAAAPLASCFAGALAYGITSGHPDIANWKLLFIVEGVPTLITVPFAYFFLPDRPQDARFLNEDEKRVAIARGVRQAGHQERVGSVDFKELAQTLKDPKPWLTALMYFSCNVSYSSLPVFLPTILKEMGFSGVHAQGLSAPPFFLSAVVTIATTFIADRTQQRGLMIIFLSIVGGVGYIMLAVTTSVGSRYAGSFLAAAGVFPAIGNILPWVMNNQGSDSRRGAGMVMLNLIGQCGPLLGTRVFPSTEGPYYVKGQSVCAAFAFFNAILALILRTLLVWENKKLDFKYGTLEEQREGRRADSGKVMGAQGDESEAEAVENYGPMYRYVL</sequence>
<evidence type="ECO:0000256" key="2">
    <source>
        <dbReference type="ARBA" id="ARBA00022448"/>
    </source>
</evidence>
<reference evidence="7" key="1">
    <citation type="journal article" date="2020" name="Stud. Mycol.">
        <title>101 Dothideomycetes genomes: a test case for predicting lifestyles and emergence of pathogens.</title>
        <authorList>
            <person name="Haridas S."/>
            <person name="Albert R."/>
            <person name="Binder M."/>
            <person name="Bloem J."/>
            <person name="Labutti K."/>
            <person name="Salamov A."/>
            <person name="Andreopoulos B."/>
            <person name="Baker S."/>
            <person name="Barry K."/>
            <person name="Bills G."/>
            <person name="Bluhm B."/>
            <person name="Cannon C."/>
            <person name="Castanera R."/>
            <person name="Culley D."/>
            <person name="Daum C."/>
            <person name="Ezra D."/>
            <person name="Gonzalez J."/>
            <person name="Henrissat B."/>
            <person name="Kuo A."/>
            <person name="Liang C."/>
            <person name="Lipzen A."/>
            <person name="Lutzoni F."/>
            <person name="Magnuson J."/>
            <person name="Mondo S."/>
            <person name="Nolan M."/>
            <person name="Ohm R."/>
            <person name="Pangilinan J."/>
            <person name="Park H.-J."/>
            <person name="Ramirez L."/>
            <person name="Alfaro M."/>
            <person name="Sun H."/>
            <person name="Tritt A."/>
            <person name="Yoshinaga Y."/>
            <person name="Zwiers L.-H."/>
            <person name="Turgeon B."/>
            <person name="Goodwin S."/>
            <person name="Spatafora J."/>
            <person name="Crous P."/>
            <person name="Grigoriev I."/>
        </authorList>
    </citation>
    <scope>NUCLEOTIDE SEQUENCE</scope>
    <source>
        <strain evidence="7">CBS 116435</strain>
    </source>
</reference>
<protein>
    <submittedName>
        <fullName evidence="7">MFS transporter</fullName>
    </submittedName>
</protein>
<feature type="transmembrane region" description="Helical" evidence="6">
    <location>
        <begin position="307"/>
        <end position="328"/>
    </location>
</feature>
<feature type="transmembrane region" description="Helical" evidence="6">
    <location>
        <begin position="202"/>
        <end position="222"/>
    </location>
</feature>
<dbReference type="Pfam" id="PF07690">
    <property type="entry name" value="MFS_1"/>
    <property type="match status" value="1"/>
</dbReference>
<dbReference type="OrthoDB" id="2985014at2759"/>
<dbReference type="GO" id="GO:0016020">
    <property type="term" value="C:membrane"/>
    <property type="evidence" value="ECO:0007669"/>
    <property type="project" value="UniProtKB-SubCell"/>
</dbReference>
<feature type="transmembrane region" description="Helical" evidence="6">
    <location>
        <begin position="141"/>
        <end position="160"/>
    </location>
</feature>
<evidence type="ECO:0000256" key="5">
    <source>
        <dbReference type="ARBA" id="ARBA00023136"/>
    </source>
</evidence>